<dbReference type="InterPro" id="IPR002347">
    <property type="entry name" value="SDR_fam"/>
</dbReference>
<protein>
    <submittedName>
        <fullName evidence="2">G4218 protein</fullName>
    </submittedName>
</protein>
<name>A0ABP1FWQ0_9CHLO</name>
<proteinExistence type="predicted"/>
<dbReference type="Gene3D" id="3.40.50.720">
    <property type="entry name" value="NAD(P)-binding Rossmann-like Domain"/>
    <property type="match status" value="1"/>
</dbReference>
<dbReference type="EMBL" id="CAXHTA020000006">
    <property type="protein sequence ID" value="CAL5221942.1"/>
    <property type="molecule type" value="Genomic_DNA"/>
</dbReference>
<evidence type="ECO:0000256" key="1">
    <source>
        <dbReference type="ARBA" id="ARBA00023002"/>
    </source>
</evidence>
<evidence type="ECO:0000313" key="2">
    <source>
        <dbReference type="EMBL" id="CAL5221942.1"/>
    </source>
</evidence>
<accession>A0ABP1FWQ0</accession>
<keyword evidence="3" id="KW-1185">Reference proteome</keyword>
<dbReference type="PANTHER" id="PTHR43157:SF31">
    <property type="entry name" value="PHOSPHATIDYLINOSITOL-GLYCAN BIOSYNTHESIS CLASS F PROTEIN"/>
    <property type="match status" value="1"/>
</dbReference>
<dbReference type="SUPFAM" id="SSF51735">
    <property type="entry name" value="NAD(P)-binding Rossmann-fold domains"/>
    <property type="match status" value="1"/>
</dbReference>
<evidence type="ECO:0000313" key="3">
    <source>
        <dbReference type="Proteomes" id="UP001497392"/>
    </source>
</evidence>
<dbReference type="Pfam" id="PF00106">
    <property type="entry name" value="adh_short"/>
    <property type="match status" value="1"/>
</dbReference>
<sequence length="267" mass="29466">MEVPESVCIVTGANAGIGKEVTAGLMQDGHHVIMACRNMTRCEEARSELKQRSLPGSCECMRVDLGDFASVRAFAKGAVKQLRAQHQKIKILQLKINHFGPFLLTSLLLPELAQNARIVNVASRAHQQGSLKIKNGQIQGTPSHWYTQYARSKLCNVVHVLELQRRLSVDERRIAAYAVSPGRVQTQIFQNLPPLARAVLDPLSTAFFQTPKQGASTVLYAALSPEISEDRDALYLHACKVVQPSKLAQDRVLAQHLWEASERAVGV</sequence>
<gene>
    <name evidence="2" type="primary">g4218</name>
    <name evidence="2" type="ORF">VP750_LOCUS3601</name>
</gene>
<keyword evidence="1" id="KW-0560">Oxidoreductase</keyword>
<dbReference type="PRINTS" id="PR00081">
    <property type="entry name" value="GDHRDH"/>
</dbReference>
<reference evidence="2 3" key="1">
    <citation type="submission" date="2024-06" db="EMBL/GenBank/DDBJ databases">
        <authorList>
            <person name="Kraege A."/>
            <person name="Thomma B."/>
        </authorList>
    </citation>
    <scope>NUCLEOTIDE SEQUENCE [LARGE SCALE GENOMIC DNA]</scope>
</reference>
<dbReference type="InterPro" id="IPR036291">
    <property type="entry name" value="NAD(P)-bd_dom_sf"/>
</dbReference>
<comment type="caution">
    <text evidence="2">The sequence shown here is derived from an EMBL/GenBank/DDBJ whole genome shotgun (WGS) entry which is preliminary data.</text>
</comment>
<organism evidence="2 3">
    <name type="scientific">Coccomyxa viridis</name>
    <dbReference type="NCBI Taxonomy" id="1274662"/>
    <lineage>
        <taxon>Eukaryota</taxon>
        <taxon>Viridiplantae</taxon>
        <taxon>Chlorophyta</taxon>
        <taxon>core chlorophytes</taxon>
        <taxon>Trebouxiophyceae</taxon>
        <taxon>Trebouxiophyceae incertae sedis</taxon>
        <taxon>Coccomyxaceae</taxon>
        <taxon>Coccomyxa</taxon>
    </lineage>
</organism>
<dbReference type="PANTHER" id="PTHR43157">
    <property type="entry name" value="PHOSPHATIDYLINOSITOL-GLYCAN BIOSYNTHESIS CLASS F PROTEIN-RELATED"/>
    <property type="match status" value="1"/>
</dbReference>
<dbReference type="Proteomes" id="UP001497392">
    <property type="component" value="Unassembled WGS sequence"/>
</dbReference>